<name>A0A1S1QT61_9ACTN</name>
<dbReference type="EMBL" id="MAXA01000114">
    <property type="protein sequence ID" value="OHV36749.1"/>
    <property type="molecule type" value="Genomic_DNA"/>
</dbReference>
<protein>
    <submittedName>
        <fullName evidence="2">Uncharacterized protein</fullName>
    </submittedName>
</protein>
<keyword evidence="1" id="KW-1133">Transmembrane helix</keyword>
<evidence type="ECO:0000313" key="2">
    <source>
        <dbReference type="EMBL" id="OHV36749.1"/>
    </source>
</evidence>
<feature type="transmembrane region" description="Helical" evidence="1">
    <location>
        <begin position="51"/>
        <end position="72"/>
    </location>
</feature>
<sequence length="411" mass="43558">MSTTEDRLRDALAATALAAGPVPELATGLATGLAPTTHRRRRRRYAAVPRMAFPVAAATLVLIIVGVVVVVLRHDVRDPAMLAAPPSRPHFVVGITGGGSLEVFEQDSPTGTRRLSVPNPPGVVFHGLNPTEDHRVFFISGSDTRGGAEVGSMEGVVAYLLTIDRSGRNAALTEIRNLGGVGEDFTSASPDGTRLVRGRLPTGPDLDGSAQSAPYRIEIVTSGTSETKTFTLARNGPGTSYSYGGAGSFFSWDATGRYLAFFLSGTRADDGIRILDTEVDGGDLIANSRLIPGTVRLSTPTAQTQTQAQTSAPVLSADARHVYVIASEQAADGSGVSRVVELDARDGRQTRVLLEQRNTDPAHSLGPMAVDLVDGDLRLRDSHDWRYSIDVSTGAVAKLPPWHGELLSMAW</sequence>
<dbReference type="RefSeq" id="WP_071061819.1">
    <property type="nucleotide sequence ID" value="NZ_MAXA01000114.1"/>
</dbReference>
<evidence type="ECO:0000256" key="1">
    <source>
        <dbReference type="SAM" id="Phobius"/>
    </source>
</evidence>
<dbReference type="AlphaFoldDB" id="A0A1S1QT61"/>
<dbReference type="InterPro" id="IPR011044">
    <property type="entry name" value="Quino_amine_DH_bsu"/>
</dbReference>
<gene>
    <name evidence="2" type="ORF">BBK14_14310</name>
</gene>
<keyword evidence="1" id="KW-0472">Membrane</keyword>
<keyword evidence="3" id="KW-1185">Reference proteome</keyword>
<proteinExistence type="predicted"/>
<organism evidence="2 3">
    <name type="scientific">Parafrankia soli</name>
    <dbReference type="NCBI Taxonomy" id="2599596"/>
    <lineage>
        <taxon>Bacteria</taxon>
        <taxon>Bacillati</taxon>
        <taxon>Actinomycetota</taxon>
        <taxon>Actinomycetes</taxon>
        <taxon>Frankiales</taxon>
        <taxon>Frankiaceae</taxon>
        <taxon>Parafrankia</taxon>
    </lineage>
</organism>
<comment type="caution">
    <text evidence="2">The sequence shown here is derived from an EMBL/GenBank/DDBJ whole genome shotgun (WGS) entry which is preliminary data.</text>
</comment>
<keyword evidence="1" id="KW-0812">Transmembrane</keyword>
<evidence type="ECO:0000313" key="3">
    <source>
        <dbReference type="Proteomes" id="UP000179769"/>
    </source>
</evidence>
<reference evidence="3" key="1">
    <citation type="submission" date="2016-07" db="EMBL/GenBank/DDBJ databases">
        <title>Frankia sp. NRRL B-16219 Genome sequencing.</title>
        <authorList>
            <person name="Ghodhbane-Gtari F."/>
            <person name="Swanson E."/>
            <person name="Gueddou A."/>
            <person name="Louati M."/>
            <person name="Nouioui I."/>
            <person name="Hezbri K."/>
            <person name="Abebe-Akele F."/>
            <person name="Simpson S."/>
            <person name="Morris K."/>
            <person name="Thomas K."/>
            <person name="Gtari M."/>
            <person name="Tisa L.S."/>
        </authorList>
    </citation>
    <scope>NUCLEOTIDE SEQUENCE [LARGE SCALE GENOMIC DNA]</scope>
    <source>
        <strain evidence="3">NRRL B-16219</strain>
    </source>
</reference>
<accession>A0A1S1QT61</accession>
<dbReference type="SUPFAM" id="SSF50969">
    <property type="entry name" value="YVTN repeat-like/Quinoprotein amine dehydrogenase"/>
    <property type="match status" value="1"/>
</dbReference>
<dbReference type="Proteomes" id="UP000179769">
    <property type="component" value="Unassembled WGS sequence"/>
</dbReference>